<dbReference type="AlphaFoldDB" id="A0A7S3RTS0"/>
<evidence type="ECO:0000313" key="2">
    <source>
        <dbReference type="EMBL" id="CAE0534488.1"/>
    </source>
</evidence>
<reference evidence="2" key="1">
    <citation type="submission" date="2021-01" db="EMBL/GenBank/DDBJ databases">
        <authorList>
            <person name="Corre E."/>
            <person name="Pelletier E."/>
            <person name="Niang G."/>
            <person name="Scheremetjew M."/>
            <person name="Finn R."/>
            <person name="Kale V."/>
            <person name="Holt S."/>
            <person name="Cochrane G."/>
            <person name="Meng A."/>
            <person name="Brown T."/>
            <person name="Cohen L."/>
        </authorList>
    </citation>
    <scope>NUCLEOTIDE SEQUENCE</scope>
    <source>
        <strain evidence="2">379</strain>
    </source>
</reference>
<dbReference type="Gene3D" id="3.40.50.10490">
    <property type="entry name" value="Glucose-6-phosphate isomerase like protein, domain 1"/>
    <property type="match status" value="1"/>
</dbReference>
<name>A0A7S3RTS0_EMIHU</name>
<protein>
    <recommendedName>
        <fullName evidence="3">SIS domain-containing protein</fullName>
    </recommendedName>
</protein>
<dbReference type="GO" id="GO:0097367">
    <property type="term" value="F:carbohydrate derivative binding"/>
    <property type="evidence" value="ECO:0007669"/>
    <property type="project" value="InterPro"/>
</dbReference>
<feature type="region of interest" description="Disordered" evidence="1">
    <location>
        <begin position="1"/>
        <end position="22"/>
    </location>
</feature>
<dbReference type="GO" id="GO:1901135">
    <property type="term" value="P:carbohydrate derivative metabolic process"/>
    <property type="evidence" value="ECO:0007669"/>
    <property type="project" value="InterPro"/>
</dbReference>
<gene>
    <name evidence="2" type="ORF">EHUX00137_LOCUS7713</name>
</gene>
<sequence length="122" mass="12729">MAVTPARRDSAQPALTAPDGACRQLTSEVRERGGTLLALTGGHQTPLARMAHISLPCAAAAEGELLGVLPEASTLAAHLVINALLAECASRLRLSPADLRKHHPGGAIGRRLADCMPRRDSL</sequence>
<evidence type="ECO:0008006" key="3">
    <source>
        <dbReference type="Google" id="ProtNLM"/>
    </source>
</evidence>
<dbReference type="InterPro" id="IPR046348">
    <property type="entry name" value="SIS_dom_sf"/>
</dbReference>
<accession>A0A7S3RTS0</accession>
<evidence type="ECO:0000256" key="1">
    <source>
        <dbReference type="SAM" id="MobiDB-lite"/>
    </source>
</evidence>
<dbReference type="SUPFAM" id="SSF53697">
    <property type="entry name" value="SIS domain"/>
    <property type="match status" value="1"/>
</dbReference>
<proteinExistence type="predicted"/>
<organism evidence="2">
    <name type="scientific">Emiliania huxleyi</name>
    <name type="common">Coccolithophore</name>
    <name type="synonym">Pontosphaera huxleyi</name>
    <dbReference type="NCBI Taxonomy" id="2903"/>
    <lineage>
        <taxon>Eukaryota</taxon>
        <taxon>Haptista</taxon>
        <taxon>Haptophyta</taxon>
        <taxon>Prymnesiophyceae</taxon>
        <taxon>Isochrysidales</taxon>
        <taxon>Noelaerhabdaceae</taxon>
        <taxon>Emiliania</taxon>
    </lineage>
</organism>
<dbReference type="EMBL" id="HBIR01010786">
    <property type="protein sequence ID" value="CAE0534488.1"/>
    <property type="molecule type" value="Transcribed_RNA"/>
</dbReference>
<feature type="compositionally biased region" description="Basic and acidic residues" evidence="1">
    <location>
        <begin position="1"/>
        <end position="10"/>
    </location>
</feature>